<dbReference type="InterPro" id="IPR016156">
    <property type="entry name" value="FAD/NAD-linked_Rdtase_dimer_sf"/>
</dbReference>
<evidence type="ECO:0000256" key="9">
    <source>
        <dbReference type="PIRSR" id="PIRSR000350-4"/>
    </source>
</evidence>
<keyword evidence="8" id="KW-0520">NAD</keyword>
<dbReference type="Pfam" id="PF07992">
    <property type="entry name" value="Pyr_redox_2"/>
    <property type="match status" value="1"/>
</dbReference>
<evidence type="ECO:0000256" key="2">
    <source>
        <dbReference type="ARBA" id="ARBA00022630"/>
    </source>
</evidence>
<dbReference type="InterPro" id="IPR036188">
    <property type="entry name" value="FAD/NAD-bd_sf"/>
</dbReference>
<sequence>MKTFDVDLFVIGAGSGGVRAARVAASHGARVAIAERSRVGGTCVVRGCVPKKLFVYASRVNQVLSDAAAFGWQLGESRFDWPTLLGNKNVEIARLEGLYRSGLAQAGVALVEGHATIDGPNTILIRGTLERIRAKRILVATGGSPNRDLDIPGIGYAIDSNDVFELGNLPPRALIIGGGYIAIEFAGLLHGLGVKTSLVHRGAKLLRGFDSDIQIELERAYRRRGIDLRLAETVSRIDRADDVLRVALSSGLCVDVEAVILAAGRRPNTRDLGLEAIGVKLGSTGAIIVDATGQSSVPWLYAVGDVTNRVNLTPVAIREGQAFADRVFGKEHSRFNYRNIPTAIFSTPEVAVVGMSESEARLLCPELEIFRSSFTSLTSAMNPGTPRVNIKLLVDRTNDRVLGAQAIGEGAAEMIQLIAVALSAGVTKHDFDRTVALHPTIAEEWTTMHVSEKYSSTSV</sequence>
<feature type="binding site" evidence="8">
    <location>
        <position position="52"/>
    </location>
    <ligand>
        <name>FAD</name>
        <dbReference type="ChEBI" id="CHEBI:57692"/>
    </ligand>
</feature>
<evidence type="ECO:0000256" key="10">
    <source>
        <dbReference type="RuleBase" id="RU003691"/>
    </source>
</evidence>
<feature type="active site" description="Proton acceptor" evidence="7">
    <location>
        <position position="438"/>
    </location>
</feature>
<dbReference type="PANTHER" id="PTHR42737:SF2">
    <property type="entry name" value="GLUTATHIONE REDUCTASE"/>
    <property type="match status" value="1"/>
</dbReference>
<dbReference type="GO" id="GO:0034599">
    <property type="term" value="P:cellular response to oxidative stress"/>
    <property type="evidence" value="ECO:0007669"/>
    <property type="project" value="TreeGrafter"/>
</dbReference>
<dbReference type="InterPro" id="IPR004099">
    <property type="entry name" value="Pyr_nucl-diS_OxRdtase_dimer"/>
</dbReference>
<dbReference type="Gene3D" id="3.50.50.60">
    <property type="entry name" value="FAD/NAD(P)-binding domain"/>
    <property type="match status" value="2"/>
</dbReference>
<dbReference type="PANTHER" id="PTHR42737">
    <property type="entry name" value="GLUTATHIONE REDUCTASE"/>
    <property type="match status" value="1"/>
</dbReference>
<dbReference type="GO" id="GO:0004362">
    <property type="term" value="F:glutathione-disulfide reductase (NADPH) activity"/>
    <property type="evidence" value="ECO:0007669"/>
    <property type="project" value="TreeGrafter"/>
</dbReference>
<dbReference type="AlphaFoldDB" id="A0A6J5F6G9"/>
<keyword evidence="4 10" id="KW-0560">Oxidoreductase</keyword>
<dbReference type="Pfam" id="PF02852">
    <property type="entry name" value="Pyr_redox_dim"/>
    <property type="match status" value="1"/>
</dbReference>
<dbReference type="EC" id="1.8.1.16" evidence="13"/>
<reference evidence="13 14" key="1">
    <citation type="submission" date="2020-04" db="EMBL/GenBank/DDBJ databases">
        <authorList>
            <person name="De Canck E."/>
        </authorList>
    </citation>
    <scope>NUCLEOTIDE SEQUENCE [LARGE SCALE GENOMIC DNA]</scope>
    <source>
        <strain evidence="13 14">LMG 29542</strain>
    </source>
</reference>
<dbReference type="EMBL" id="CADIKH010000070">
    <property type="protein sequence ID" value="CAB3773192.1"/>
    <property type="molecule type" value="Genomic_DNA"/>
</dbReference>
<dbReference type="PIRSF" id="PIRSF000350">
    <property type="entry name" value="Mercury_reductase_MerA"/>
    <property type="match status" value="1"/>
</dbReference>
<feature type="disulfide bond" description="Redox-active" evidence="9">
    <location>
        <begin position="43"/>
        <end position="48"/>
    </location>
</feature>
<dbReference type="InterPro" id="IPR001100">
    <property type="entry name" value="Pyr_nuc-diS_OxRdtase"/>
</dbReference>
<keyword evidence="2 10" id="KW-0285">Flavoprotein</keyword>
<dbReference type="Proteomes" id="UP000494363">
    <property type="component" value="Unassembled WGS sequence"/>
</dbReference>
<dbReference type="InterPro" id="IPR046952">
    <property type="entry name" value="GSHR/TRXR-like"/>
</dbReference>
<keyword evidence="6 10" id="KW-0676">Redox-active center</keyword>
<evidence type="ECO:0000313" key="13">
    <source>
        <dbReference type="EMBL" id="CAB3773192.1"/>
    </source>
</evidence>
<accession>A0A6J5F6G9</accession>
<dbReference type="SUPFAM" id="SSF51905">
    <property type="entry name" value="FAD/NAD(P)-binding domain"/>
    <property type="match status" value="1"/>
</dbReference>
<evidence type="ECO:0000256" key="8">
    <source>
        <dbReference type="PIRSR" id="PIRSR000350-3"/>
    </source>
</evidence>
<evidence type="ECO:0000256" key="3">
    <source>
        <dbReference type="ARBA" id="ARBA00022827"/>
    </source>
</evidence>
<keyword evidence="14" id="KW-1185">Reference proteome</keyword>
<organism evidence="13 14">
    <name type="scientific">Paraburkholderia humisilvae</name>
    <dbReference type="NCBI Taxonomy" id="627669"/>
    <lineage>
        <taxon>Bacteria</taxon>
        <taxon>Pseudomonadati</taxon>
        <taxon>Pseudomonadota</taxon>
        <taxon>Betaproteobacteria</taxon>
        <taxon>Burkholderiales</taxon>
        <taxon>Burkholderiaceae</taxon>
        <taxon>Paraburkholderia</taxon>
    </lineage>
</organism>
<comment type="similarity">
    <text evidence="1 10">Belongs to the class-I pyridine nucleotide-disulfide oxidoreductase family.</text>
</comment>
<evidence type="ECO:0000259" key="11">
    <source>
        <dbReference type="Pfam" id="PF02852"/>
    </source>
</evidence>
<dbReference type="InterPro" id="IPR023753">
    <property type="entry name" value="FAD/NAD-binding_dom"/>
</dbReference>
<dbReference type="PROSITE" id="PS00076">
    <property type="entry name" value="PYRIDINE_REDOX_1"/>
    <property type="match status" value="1"/>
</dbReference>
<name>A0A6J5F6G9_9BURK</name>
<gene>
    <name evidence="13" type="primary">garB</name>
    <name evidence="13" type="ORF">LMG29542_07140</name>
</gene>
<feature type="binding site" evidence="8">
    <location>
        <position position="305"/>
    </location>
    <ligand>
        <name>NAD(+)</name>
        <dbReference type="ChEBI" id="CHEBI:57540"/>
    </ligand>
</feature>
<dbReference type="InterPro" id="IPR012999">
    <property type="entry name" value="Pyr_OxRdtase_I_AS"/>
</dbReference>
<dbReference type="RefSeq" id="WP_175232481.1">
    <property type="nucleotide sequence ID" value="NZ_CADIKH010000070.1"/>
</dbReference>
<evidence type="ECO:0000313" key="14">
    <source>
        <dbReference type="Proteomes" id="UP000494363"/>
    </source>
</evidence>
<dbReference type="SUPFAM" id="SSF55424">
    <property type="entry name" value="FAD/NAD-linked reductases, dimerisation (C-terminal) domain"/>
    <property type="match status" value="1"/>
</dbReference>
<keyword evidence="8" id="KW-0547">Nucleotide-binding</keyword>
<feature type="domain" description="FAD/NAD(P)-binding" evidence="12">
    <location>
        <begin position="7"/>
        <end position="320"/>
    </location>
</feature>
<comment type="cofactor">
    <cofactor evidence="8">
        <name>FAD</name>
        <dbReference type="ChEBI" id="CHEBI:57692"/>
    </cofactor>
    <text evidence="8">Binds 1 FAD per subunit.</text>
</comment>
<dbReference type="PRINTS" id="PR00411">
    <property type="entry name" value="PNDRDTASEI"/>
</dbReference>
<dbReference type="GO" id="GO:0050660">
    <property type="term" value="F:flavin adenine dinucleotide binding"/>
    <property type="evidence" value="ECO:0007669"/>
    <property type="project" value="InterPro"/>
</dbReference>
<protein>
    <submittedName>
        <fullName evidence="13">Glutathione amide reductase</fullName>
        <ecNumber evidence="13">1.8.1.16</ecNumber>
    </submittedName>
</protein>
<evidence type="ECO:0000256" key="4">
    <source>
        <dbReference type="ARBA" id="ARBA00023002"/>
    </source>
</evidence>
<dbReference type="GO" id="GO:0006749">
    <property type="term" value="P:glutathione metabolic process"/>
    <property type="evidence" value="ECO:0007669"/>
    <property type="project" value="TreeGrafter"/>
</dbReference>
<dbReference type="GO" id="GO:0005829">
    <property type="term" value="C:cytosol"/>
    <property type="evidence" value="ECO:0007669"/>
    <property type="project" value="TreeGrafter"/>
</dbReference>
<dbReference type="GO" id="GO:0045454">
    <property type="term" value="P:cell redox homeostasis"/>
    <property type="evidence" value="ECO:0007669"/>
    <property type="project" value="InterPro"/>
</dbReference>
<evidence type="ECO:0000256" key="5">
    <source>
        <dbReference type="ARBA" id="ARBA00023157"/>
    </source>
</evidence>
<keyword evidence="3 8" id="KW-0274">FAD</keyword>
<feature type="binding site" evidence="8">
    <location>
        <position position="264"/>
    </location>
    <ligand>
        <name>NAD(+)</name>
        <dbReference type="ChEBI" id="CHEBI:57540"/>
    </ligand>
</feature>
<evidence type="ECO:0000259" key="12">
    <source>
        <dbReference type="Pfam" id="PF07992"/>
    </source>
</evidence>
<evidence type="ECO:0000256" key="6">
    <source>
        <dbReference type="ARBA" id="ARBA00023284"/>
    </source>
</evidence>
<dbReference type="PRINTS" id="PR00368">
    <property type="entry name" value="FADPNR"/>
</dbReference>
<evidence type="ECO:0000256" key="7">
    <source>
        <dbReference type="PIRSR" id="PIRSR000350-2"/>
    </source>
</evidence>
<evidence type="ECO:0000256" key="1">
    <source>
        <dbReference type="ARBA" id="ARBA00007532"/>
    </source>
</evidence>
<dbReference type="NCBIfam" id="NF004776">
    <property type="entry name" value="PRK06116.1"/>
    <property type="match status" value="1"/>
</dbReference>
<proteinExistence type="inferred from homology"/>
<dbReference type="Gene3D" id="3.30.390.30">
    <property type="match status" value="1"/>
</dbReference>
<keyword evidence="5" id="KW-1015">Disulfide bond</keyword>
<feature type="domain" description="Pyridine nucleotide-disulphide oxidoreductase dimerisation" evidence="11">
    <location>
        <begin position="340"/>
        <end position="448"/>
    </location>
</feature>
<feature type="binding site" evidence="8">
    <location>
        <begin position="177"/>
        <end position="184"/>
    </location>
    <ligand>
        <name>NAD(+)</name>
        <dbReference type="ChEBI" id="CHEBI:57540"/>
    </ligand>
</feature>